<gene>
    <name evidence="3" type="ORF">MENT_LOCUS32996</name>
</gene>
<dbReference type="AlphaFoldDB" id="A0A6V7W2M8"/>
<protein>
    <submittedName>
        <fullName evidence="3">Uncharacterized protein</fullName>
    </submittedName>
</protein>
<dbReference type="Pfam" id="PF04910">
    <property type="entry name" value="Tcf25"/>
    <property type="match status" value="1"/>
</dbReference>
<evidence type="ECO:0000313" key="4">
    <source>
        <dbReference type="Proteomes" id="UP000580250"/>
    </source>
</evidence>
<feature type="compositionally biased region" description="Polar residues" evidence="2">
    <location>
        <begin position="1"/>
        <end position="11"/>
    </location>
</feature>
<name>A0A6V7W2M8_MELEN</name>
<dbReference type="OrthoDB" id="205993at2759"/>
<reference evidence="3 4" key="1">
    <citation type="submission" date="2020-08" db="EMBL/GenBank/DDBJ databases">
        <authorList>
            <person name="Koutsovoulos G."/>
            <person name="Danchin GJ E."/>
        </authorList>
    </citation>
    <scope>NUCLEOTIDE SEQUENCE [LARGE SCALE GENOMIC DNA]</scope>
</reference>
<accession>A0A6V7W2M8</accession>
<feature type="compositionally biased region" description="Basic and acidic residues" evidence="2">
    <location>
        <begin position="12"/>
        <end position="21"/>
    </location>
</feature>
<feature type="coiled-coil region" evidence="1">
    <location>
        <begin position="74"/>
        <end position="101"/>
    </location>
</feature>
<dbReference type="PANTHER" id="PTHR22684:SF0">
    <property type="entry name" value="RIBOSOME QUALITY CONTROL COMPLEX SUBUNIT TCF25"/>
    <property type="match status" value="1"/>
</dbReference>
<feature type="region of interest" description="Disordered" evidence="2">
    <location>
        <begin position="1"/>
        <end position="21"/>
    </location>
</feature>
<sequence>MEESNQNISDNNEQKDSDGSKEILSFESKFCVLLENQSEDTFLDKGEDVVDLNIKLENVKRKKKYKRKIRKKPLDNEIDELVKLIESKNELNKELGNEEIEELNNLNEEENIIDKSLNINLNILKESNNIVSLNNFESQIKTSFESKLVDVQRSWPIPKNLEFRMIFDSFGNSQNNLIKWFRFWHNETYQRQQQFFCLCYRERRYSDILNIILNKQNPYHLDSLLLMADLIQNEGNNERANDFIERGIFALETAFHPHFNLCSSNYRLDYSWKENRPFFLLFYRYLLKNIEKNNLKTSLEIAKIIIC</sequence>
<comment type="caution">
    <text evidence="3">The sequence shown here is derived from an EMBL/GenBank/DDBJ whole genome shotgun (WGS) entry which is preliminary data.</text>
</comment>
<organism evidence="3 4">
    <name type="scientific">Meloidogyne enterolobii</name>
    <name type="common">Root-knot nematode worm</name>
    <name type="synonym">Meloidogyne mayaguensis</name>
    <dbReference type="NCBI Taxonomy" id="390850"/>
    <lineage>
        <taxon>Eukaryota</taxon>
        <taxon>Metazoa</taxon>
        <taxon>Ecdysozoa</taxon>
        <taxon>Nematoda</taxon>
        <taxon>Chromadorea</taxon>
        <taxon>Rhabditida</taxon>
        <taxon>Tylenchina</taxon>
        <taxon>Tylenchomorpha</taxon>
        <taxon>Tylenchoidea</taxon>
        <taxon>Meloidogynidae</taxon>
        <taxon>Meloidogyninae</taxon>
        <taxon>Meloidogyne</taxon>
    </lineage>
</organism>
<evidence type="ECO:0000313" key="3">
    <source>
        <dbReference type="EMBL" id="CAD2180888.1"/>
    </source>
</evidence>
<evidence type="ECO:0000256" key="1">
    <source>
        <dbReference type="SAM" id="Coils"/>
    </source>
</evidence>
<dbReference type="EMBL" id="CAJEWN010000383">
    <property type="protein sequence ID" value="CAD2180888.1"/>
    <property type="molecule type" value="Genomic_DNA"/>
</dbReference>
<evidence type="ECO:0000256" key="2">
    <source>
        <dbReference type="SAM" id="MobiDB-lite"/>
    </source>
</evidence>
<dbReference type="InterPro" id="IPR006994">
    <property type="entry name" value="TCF25/Rqc1"/>
</dbReference>
<dbReference type="PANTHER" id="PTHR22684">
    <property type="entry name" value="NULP1-RELATED"/>
    <property type="match status" value="1"/>
</dbReference>
<dbReference type="Proteomes" id="UP000580250">
    <property type="component" value="Unassembled WGS sequence"/>
</dbReference>
<dbReference type="GO" id="GO:1990112">
    <property type="term" value="C:RQC complex"/>
    <property type="evidence" value="ECO:0007669"/>
    <property type="project" value="TreeGrafter"/>
</dbReference>
<proteinExistence type="predicted"/>
<keyword evidence="1" id="KW-0175">Coiled coil</keyword>